<dbReference type="SUPFAM" id="SSF47781">
    <property type="entry name" value="RuvA domain 2-like"/>
    <property type="match status" value="1"/>
</dbReference>
<dbReference type="AlphaFoldDB" id="A0A1F5G4X0"/>
<dbReference type="GO" id="GO:0009294">
    <property type="term" value="P:DNA-mediated transformation"/>
    <property type="evidence" value="ECO:0007669"/>
    <property type="project" value="InterPro"/>
</dbReference>
<dbReference type="InterPro" id="IPR003488">
    <property type="entry name" value="DprA"/>
</dbReference>
<dbReference type="Pfam" id="PF02481">
    <property type="entry name" value="DNA_processg_A"/>
    <property type="match status" value="1"/>
</dbReference>
<keyword evidence="2" id="KW-0472">Membrane</keyword>
<dbReference type="InterPro" id="IPR010994">
    <property type="entry name" value="RuvA_2-like"/>
</dbReference>
<evidence type="ECO:0000259" key="4">
    <source>
        <dbReference type="Pfam" id="PF17782"/>
    </source>
</evidence>
<dbReference type="PANTHER" id="PTHR43022:SF1">
    <property type="entry name" value="PROTEIN SMF"/>
    <property type="match status" value="1"/>
</dbReference>
<comment type="similarity">
    <text evidence="1">Belongs to the DprA/Smf family.</text>
</comment>
<evidence type="ECO:0000256" key="1">
    <source>
        <dbReference type="ARBA" id="ARBA00006525"/>
    </source>
</evidence>
<dbReference type="Pfam" id="PF17782">
    <property type="entry name" value="WHD_DprA"/>
    <property type="match status" value="1"/>
</dbReference>
<feature type="domain" description="DprA winged helix" evidence="4">
    <location>
        <begin position="307"/>
        <end position="354"/>
    </location>
</feature>
<feature type="transmembrane region" description="Helical" evidence="2">
    <location>
        <begin position="6"/>
        <end position="26"/>
    </location>
</feature>
<accession>A0A1F5G4X0</accession>
<proteinExistence type="inferred from homology"/>
<dbReference type="PANTHER" id="PTHR43022">
    <property type="entry name" value="PROTEIN SMF"/>
    <property type="match status" value="1"/>
</dbReference>
<evidence type="ECO:0000313" key="6">
    <source>
        <dbReference type="Proteomes" id="UP000179102"/>
    </source>
</evidence>
<sequence length="363" mass="39107">MNKELAYWVATSAIPGVGTATFNYLLKHFKTLKKFWESDSEKINKLKVDAKTCEAILEFRTKVDPKIYLETVYERGIKVVSLIDRDYPANLRSVSDAPPVIYYKGSILASDDLAIAVVGARFATVYGRQVTEKLVFDLVAAGLTIVSGLARGIDSVAHKAALEAGGRTIAVLGCGVDLIYPPENRGLAEQIASSGAVVSEFPLGFPSVPSNFPARNRIISGLSLGVLVTEAAVDSGSLITAGQAAEQGREVFAVPGPINSKMSGGTNNLIKEGVHPTTEASDILLVLDIERKQRQLETRNTKHESGNLDKTEKRILDLLDSQTKHVDLIVRESGMAIEKVSAALSLMEMKGFVKNYGSGIWGA</sequence>
<gene>
    <name evidence="5" type="ORF">A2870_01605</name>
</gene>
<dbReference type="InterPro" id="IPR057666">
    <property type="entry name" value="DrpA_SLOG"/>
</dbReference>
<evidence type="ECO:0000313" key="5">
    <source>
        <dbReference type="EMBL" id="OGD86854.1"/>
    </source>
</evidence>
<dbReference type="NCBIfam" id="TIGR00732">
    <property type="entry name" value="dprA"/>
    <property type="match status" value="1"/>
</dbReference>
<dbReference type="InterPro" id="IPR041614">
    <property type="entry name" value="DprA_WH"/>
</dbReference>
<protein>
    <submittedName>
        <fullName evidence="5">DNA protecting protein DprA</fullName>
    </submittedName>
</protein>
<name>A0A1F5G4X0_9BACT</name>
<feature type="domain" description="Smf/DprA SLOG" evidence="3">
    <location>
        <begin position="79"/>
        <end position="285"/>
    </location>
</feature>
<dbReference type="InterPro" id="IPR036388">
    <property type="entry name" value="WH-like_DNA-bd_sf"/>
</dbReference>
<evidence type="ECO:0000256" key="2">
    <source>
        <dbReference type="SAM" id="Phobius"/>
    </source>
</evidence>
<comment type="caution">
    <text evidence="5">The sequence shown here is derived from an EMBL/GenBank/DDBJ whole genome shotgun (WGS) entry which is preliminary data.</text>
</comment>
<dbReference type="Gene3D" id="3.40.50.450">
    <property type="match status" value="1"/>
</dbReference>
<keyword evidence="2" id="KW-1133">Transmembrane helix</keyword>
<keyword evidence="2" id="KW-0812">Transmembrane</keyword>
<dbReference type="Proteomes" id="UP000179102">
    <property type="component" value="Unassembled WGS sequence"/>
</dbReference>
<organism evidence="5 6">
    <name type="scientific">Candidatus Curtissbacteria bacterium RIFCSPHIGHO2_01_FULL_41_11</name>
    <dbReference type="NCBI Taxonomy" id="1797711"/>
    <lineage>
        <taxon>Bacteria</taxon>
        <taxon>Candidatus Curtissiibacteriota</taxon>
    </lineage>
</organism>
<dbReference type="Gene3D" id="1.10.10.10">
    <property type="entry name" value="Winged helix-like DNA-binding domain superfamily/Winged helix DNA-binding domain"/>
    <property type="match status" value="1"/>
</dbReference>
<reference evidence="5 6" key="1">
    <citation type="journal article" date="2016" name="Nat. Commun.">
        <title>Thousands of microbial genomes shed light on interconnected biogeochemical processes in an aquifer system.</title>
        <authorList>
            <person name="Anantharaman K."/>
            <person name="Brown C.T."/>
            <person name="Hug L.A."/>
            <person name="Sharon I."/>
            <person name="Castelle C.J."/>
            <person name="Probst A.J."/>
            <person name="Thomas B.C."/>
            <person name="Singh A."/>
            <person name="Wilkins M.J."/>
            <person name="Karaoz U."/>
            <person name="Brodie E.L."/>
            <person name="Williams K.H."/>
            <person name="Hubbard S.S."/>
            <person name="Banfield J.F."/>
        </authorList>
    </citation>
    <scope>NUCLEOTIDE SEQUENCE [LARGE SCALE GENOMIC DNA]</scope>
</reference>
<dbReference type="EMBL" id="MFAZ01000028">
    <property type="protein sequence ID" value="OGD86854.1"/>
    <property type="molecule type" value="Genomic_DNA"/>
</dbReference>
<evidence type="ECO:0000259" key="3">
    <source>
        <dbReference type="Pfam" id="PF02481"/>
    </source>
</evidence>
<dbReference type="SUPFAM" id="SSF102405">
    <property type="entry name" value="MCP/YpsA-like"/>
    <property type="match status" value="1"/>
</dbReference>
<dbReference type="STRING" id="1797711.A2870_01605"/>